<feature type="signal peptide" evidence="1">
    <location>
        <begin position="1"/>
        <end position="20"/>
    </location>
</feature>
<organism evidence="2 3">
    <name type="scientific">Fulvivirga lutea</name>
    <dbReference type="NCBI Taxonomy" id="2810512"/>
    <lineage>
        <taxon>Bacteria</taxon>
        <taxon>Pseudomonadati</taxon>
        <taxon>Bacteroidota</taxon>
        <taxon>Cytophagia</taxon>
        <taxon>Cytophagales</taxon>
        <taxon>Fulvivirgaceae</taxon>
        <taxon>Fulvivirga</taxon>
    </lineage>
</organism>
<dbReference type="EMBL" id="CP070608">
    <property type="protein sequence ID" value="QSE96209.1"/>
    <property type="molecule type" value="Genomic_DNA"/>
</dbReference>
<accession>A0A974WDP1</accession>
<name>A0A974WDP1_9BACT</name>
<feature type="chain" id="PRO_5037133676" description="Outer membrane protein beta-barrel domain-containing protein" evidence="1">
    <location>
        <begin position="21"/>
        <end position="380"/>
    </location>
</feature>
<keyword evidence="1" id="KW-0732">Signal</keyword>
<protein>
    <recommendedName>
        <fullName evidence="4">Outer membrane protein beta-barrel domain-containing protein</fullName>
    </recommendedName>
</protein>
<proteinExistence type="predicted"/>
<gene>
    <name evidence="2" type="ORF">JR347_11360</name>
</gene>
<evidence type="ECO:0000313" key="2">
    <source>
        <dbReference type="EMBL" id="QSE96209.1"/>
    </source>
</evidence>
<dbReference type="AlphaFoldDB" id="A0A974WDP1"/>
<evidence type="ECO:0008006" key="4">
    <source>
        <dbReference type="Google" id="ProtNLM"/>
    </source>
</evidence>
<sequence>MIKKVFYTALFCIIAHLNTAQNVFKSDFIITNEYDSIFGLIEIIKPNKLIQFETNKTYNTYGPDQIKRFGLKDGTVFSTEIISEQFVNVLIEGKLSLYSSKESYILIKEGQKDPYILNKETKDNKWKGYLSYMTRDCLSSDQFSKLNLRLTSQKLYEISKAYNICDKSNYISYLSDNKWMKINYGLSLGMVNSIIKVGRKDANSNHLPDKYSSIDPTIGIMFEFSTQNQQRSTYQIEMIVSKSDFYNHNVISTHPINFENNETYLEFTTLSFPITYRYYLNDKNNFYFNLGLINDIQLSSRSYFRSETVASNDIFVKSEAEAINSTAYQAGLLAGIGYKLSYNKLNYELRSFYSMSTKFNSSGRFNSNFNKIYISLIVSK</sequence>
<reference evidence="2" key="1">
    <citation type="submission" date="2021-02" db="EMBL/GenBank/DDBJ databases">
        <title>Fulvivirga sp. S481 isolated from sea water.</title>
        <authorList>
            <person name="Bae S.S."/>
            <person name="Baek K."/>
        </authorList>
    </citation>
    <scope>NUCLEOTIDE SEQUENCE</scope>
    <source>
        <strain evidence="2">S481</strain>
    </source>
</reference>
<keyword evidence="3" id="KW-1185">Reference proteome</keyword>
<dbReference type="Proteomes" id="UP000662783">
    <property type="component" value="Chromosome"/>
</dbReference>
<evidence type="ECO:0000313" key="3">
    <source>
        <dbReference type="Proteomes" id="UP000662783"/>
    </source>
</evidence>
<dbReference type="KEGG" id="fuv:JR347_11360"/>
<evidence type="ECO:0000256" key="1">
    <source>
        <dbReference type="SAM" id="SignalP"/>
    </source>
</evidence>
<dbReference type="RefSeq" id="WP_205720726.1">
    <property type="nucleotide sequence ID" value="NZ_CP070608.1"/>
</dbReference>